<evidence type="ECO:0000313" key="7">
    <source>
        <dbReference type="EMBL" id="CCD65476.1"/>
    </source>
</evidence>
<accession>Q86B37</accession>
<dbReference type="GO" id="GO:0016020">
    <property type="term" value="C:membrane"/>
    <property type="evidence" value="ECO:0007669"/>
    <property type="project" value="UniProtKB-SubCell"/>
</dbReference>
<feature type="transmembrane region" description="Helical" evidence="6">
    <location>
        <begin position="140"/>
        <end position="158"/>
    </location>
</feature>
<dbReference type="GeneID" id="182842"/>
<dbReference type="FunCoup" id="Q86B37">
    <property type="interactions" value="9"/>
</dbReference>
<keyword evidence="3 6" id="KW-0812">Transmembrane</keyword>
<keyword evidence="8" id="KW-1185">Reference proteome</keyword>
<dbReference type="eggNOG" id="ENOG502RVN2">
    <property type="taxonomic scope" value="Eukaryota"/>
</dbReference>
<name>Q86B37_CAEEL</name>
<dbReference type="InParanoid" id="Q86B37"/>
<feature type="transmembrane region" description="Helical" evidence="6">
    <location>
        <begin position="190"/>
        <end position="216"/>
    </location>
</feature>
<gene>
    <name evidence="7 9" type="primary">srg-57</name>
    <name evidence="9" type="ORF">C24B9.14</name>
    <name evidence="7" type="ORF">CELE_C24B9.14</name>
</gene>
<keyword evidence="5 6" id="KW-0472">Membrane</keyword>
<dbReference type="PaxDb" id="6239-C24B9.14"/>
<dbReference type="OMA" id="GWTILNT"/>
<evidence type="ECO:0000313" key="9">
    <source>
        <dbReference type="WormBase" id="C24B9.14"/>
    </source>
</evidence>
<dbReference type="RefSeq" id="NP_503743.3">
    <property type="nucleotide sequence ID" value="NM_071342.4"/>
</dbReference>
<dbReference type="UCSC" id="C24B9.14">
    <property type="organism name" value="c. elegans"/>
</dbReference>
<dbReference type="InterPro" id="IPR052880">
    <property type="entry name" value="NRL-Serpentine_Class_Gamma"/>
</dbReference>
<proteinExistence type="inferred from homology"/>
<feature type="transmembrane region" description="Helical" evidence="6">
    <location>
        <begin position="236"/>
        <end position="253"/>
    </location>
</feature>
<comment type="caution">
    <text evidence="6">Lacks conserved residue(s) required for the propagation of feature annotation.</text>
</comment>
<comment type="similarity">
    <text evidence="2 6">Belongs to the nematode receptor-like protein srg family.</text>
</comment>
<dbReference type="SMR" id="Q86B37"/>
<dbReference type="WormBase" id="C24B9.14">
    <property type="protein sequence ID" value="CE42446"/>
    <property type="gene ID" value="WBGene00005214"/>
    <property type="gene designation" value="srg-57"/>
</dbReference>
<feature type="transmembrane region" description="Helical" evidence="6">
    <location>
        <begin position="23"/>
        <end position="45"/>
    </location>
</feature>
<dbReference type="PhylomeDB" id="Q86B37"/>
<dbReference type="GO" id="GO:0007606">
    <property type="term" value="P:sensory perception of chemical stimulus"/>
    <property type="evidence" value="ECO:0007669"/>
    <property type="project" value="UniProtKB-UniRule"/>
</dbReference>
<reference evidence="7 8" key="1">
    <citation type="journal article" date="1998" name="Science">
        <title>Genome sequence of the nematode C. elegans: a platform for investigating biology.</title>
        <authorList>
            <consortium name="The C. elegans sequencing consortium"/>
            <person name="Sulson J.E."/>
            <person name="Waterston R."/>
        </authorList>
    </citation>
    <scope>NUCLEOTIDE SEQUENCE [LARGE SCALE GENOMIC DNA]</scope>
    <source>
        <strain evidence="7 8">Bristol N2</strain>
    </source>
</reference>
<dbReference type="OrthoDB" id="5864862at2759"/>
<keyword evidence="4 6" id="KW-1133">Transmembrane helix</keyword>
<dbReference type="InterPro" id="IPR000609">
    <property type="entry name" value="7TM_GPCR_serpentine_rcpt_Srg"/>
</dbReference>
<evidence type="ECO:0000256" key="1">
    <source>
        <dbReference type="ARBA" id="ARBA00004141"/>
    </source>
</evidence>
<evidence type="ECO:0000256" key="5">
    <source>
        <dbReference type="ARBA" id="ARBA00023136"/>
    </source>
</evidence>
<dbReference type="Pfam" id="PF02118">
    <property type="entry name" value="Srg"/>
    <property type="match status" value="1"/>
</dbReference>
<organism evidence="7 8">
    <name type="scientific">Caenorhabditis elegans</name>
    <dbReference type="NCBI Taxonomy" id="6239"/>
    <lineage>
        <taxon>Eukaryota</taxon>
        <taxon>Metazoa</taxon>
        <taxon>Ecdysozoa</taxon>
        <taxon>Nematoda</taxon>
        <taxon>Chromadorea</taxon>
        <taxon>Rhabditida</taxon>
        <taxon>Rhabditina</taxon>
        <taxon>Rhabditomorpha</taxon>
        <taxon>Rhabditoidea</taxon>
        <taxon>Rhabditidae</taxon>
        <taxon>Peloderinae</taxon>
        <taxon>Caenorhabditis</taxon>
    </lineage>
</organism>
<evidence type="ECO:0000256" key="4">
    <source>
        <dbReference type="ARBA" id="ARBA00022989"/>
    </source>
</evidence>
<sequence>MSQNPSSPIITSMETAEMAFSEKVFACFQLFYGIPSFVVMLILFVQLKSCKRYHNSFYRLVQVDLLTNMLTYANTWIALRLEKFQSCIFMLRCVEFYVPSFLTLSKYFSLFFNNMQFLLAAVLNIHRISSILFPMSCEKFWCRYYILVTLAFCIYSYLPRFLWASKFTVEVKIINGTLTKFRYPDVMDQAINVTAVLNVVYFILIIIIGLVTVILVNKMKVVSESNLVVKRKLSKISMTYCSIFAVQLTWTIVNSLNSNFSLFPDIILNVNTYLLTVVSDLVTLALPWILLIHDGNVRKGILGQKMQRRTMVVSLT</sequence>
<evidence type="ECO:0000313" key="8">
    <source>
        <dbReference type="Proteomes" id="UP000001940"/>
    </source>
</evidence>
<evidence type="ECO:0000256" key="6">
    <source>
        <dbReference type="RuleBase" id="RU280813"/>
    </source>
</evidence>
<dbReference type="CTD" id="182842"/>
<keyword evidence="7" id="KW-0675">Receptor</keyword>
<dbReference type="KEGG" id="cel:CELE_C24B9.14"/>
<dbReference type="GO" id="GO:0004888">
    <property type="term" value="F:transmembrane signaling receptor activity"/>
    <property type="evidence" value="ECO:0007669"/>
    <property type="project" value="InterPro"/>
</dbReference>
<dbReference type="AlphaFoldDB" id="Q86B37"/>
<protein>
    <recommendedName>
        <fullName evidence="6">Serpentine receptor class gamma</fullName>
    </recommendedName>
</protein>
<comment type="subcellular location">
    <subcellularLocation>
        <location evidence="1">Membrane</location>
        <topology evidence="1">Multi-pass membrane protein</topology>
    </subcellularLocation>
</comment>
<evidence type="ECO:0000256" key="2">
    <source>
        <dbReference type="ARBA" id="ARBA00005692"/>
    </source>
</evidence>
<dbReference type="HOGENOM" id="CLU_076972_0_0_1"/>
<dbReference type="EMBL" id="BX284605">
    <property type="protein sequence ID" value="CCD65476.1"/>
    <property type="molecule type" value="Genomic_DNA"/>
</dbReference>
<dbReference type="PANTHER" id="PTHR31114">
    <property type="entry name" value="SERPENTINE RECEPTOR CLASS GAMMA"/>
    <property type="match status" value="1"/>
</dbReference>
<dbReference type="Proteomes" id="UP000001940">
    <property type="component" value="Chromosome V"/>
</dbReference>
<feature type="transmembrane region" description="Helical" evidence="6">
    <location>
        <begin position="273"/>
        <end position="292"/>
    </location>
</feature>
<dbReference type="AGR" id="WB:WBGene00005214"/>
<dbReference type="PANTHER" id="PTHR31114:SF3">
    <property type="entry name" value="SERPENTINE RECEPTOR CLASS GAMMA-RELATED"/>
    <property type="match status" value="1"/>
</dbReference>
<evidence type="ECO:0000256" key="3">
    <source>
        <dbReference type="ARBA" id="ARBA00022692"/>
    </source>
</evidence>